<name>A0A3M9YCN7_9PEZI</name>
<dbReference type="GO" id="GO:0016491">
    <property type="term" value="F:oxidoreductase activity"/>
    <property type="evidence" value="ECO:0007669"/>
    <property type="project" value="UniProtKB-KW"/>
</dbReference>
<dbReference type="EMBL" id="RBVV01000029">
    <property type="protein sequence ID" value="RNJ58297.1"/>
    <property type="molecule type" value="Genomic_DNA"/>
</dbReference>
<dbReference type="PANTHER" id="PTHR43708:SF5">
    <property type="entry name" value="CONSERVED EXPRESSED OXIDOREDUCTASE (EUROFUNG)-RELATED"/>
    <property type="match status" value="1"/>
</dbReference>
<dbReference type="InterPro" id="IPR036291">
    <property type="entry name" value="NAD(P)-bd_dom_sf"/>
</dbReference>
<dbReference type="GO" id="GO:0000166">
    <property type="term" value="F:nucleotide binding"/>
    <property type="evidence" value="ECO:0007669"/>
    <property type="project" value="InterPro"/>
</dbReference>
<comment type="caution">
    <text evidence="5">The sequence shown here is derived from an EMBL/GenBank/DDBJ whole genome shotgun (WGS) entry which is preliminary data.</text>
</comment>
<keyword evidence="6" id="KW-1185">Reference proteome</keyword>
<accession>A0A3M9YCN7</accession>
<evidence type="ECO:0008006" key="7">
    <source>
        <dbReference type="Google" id="ProtNLM"/>
    </source>
</evidence>
<protein>
    <recommendedName>
        <fullName evidence="7">Oxidoreductase</fullName>
    </recommendedName>
</protein>
<dbReference type="SUPFAM" id="SSF55347">
    <property type="entry name" value="Glyceraldehyde-3-phosphate dehydrogenase-like, C-terminal domain"/>
    <property type="match status" value="1"/>
</dbReference>
<organism evidence="5 6">
    <name type="scientific">Verticillium nonalfalfae</name>
    <dbReference type="NCBI Taxonomy" id="1051616"/>
    <lineage>
        <taxon>Eukaryota</taxon>
        <taxon>Fungi</taxon>
        <taxon>Dikarya</taxon>
        <taxon>Ascomycota</taxon>
        <taxon>Pezizomycotina</taxon>
        <taxon>Sordariomycetes</taxon>
        <taxon>Hypocreomycetidae</taxon>
        <taxon>Glomerellales</taxon>
        <taxon>Plectosphaerellaceae</taxon>
        <taxon>Verticillium</taxon>
    </lineage>
</organism>
<feature type="domain" description="Gfo/Idh/MocA-like oxidoreductase N-terminal" evidence="3">
    <location>
        <begin position="7"/>
        <end position="125"/>
    </location>
</feature>
<dbReference type="PANTHER" id="PTHR43708">
    <property type="entry name" value="CONSERVED EXPRESSED OXIDOREDUCTASE (EUROFUNG)"/>
    <property type="match status" value="1"/>
</dbReference>
<reference evidence="5 6" key="1">
    <citation type="submission" date="2018-10" db="EMBL/GenBank/DDBJ databases">
        <title>Genome sequence of Verticillium nonalfalfae VnAa140.</title>
        <authorList>
            <person name="Stajich J.E."/>
            <person name="Kasson M.T."/>
        </authorList>
    </citation>
    <scope>NUCLEOTIDE SEQUENCE [LARGE SCALE GENOMIC DNA]</scope>
    <source>
        <strain evidence="5 6">VnAa140</strain>
    </source>
</reference>
<keyword evidence="2" id="KW-0560">Oxidoreductase</keyword>
<dbReference type="InterPro" id="IPR055170">
    <property type="entry name" value="GFO_IDH_MocA-like_dom"/>
</dbReference>
<dbReference type="Pfam" id="PF22725">
    <property type="entry name" value="GFO_IDH_MocA_C3"/>
    <property type="match status" value="1"/>
</dbReference>
<dbReference type="GeneID" id="39608626"/>
<dbReference type="SUPFAM" id="SSF51735">
    <property type="entry name" value="NAD(P)-binding Rossmann-fold domains"/>
    <property type="match status" value="1"/>
</dbReference>
<dbReference type="AlphaFoldDB" id="A0A3M9YCN7"/>
<dbReference type="Gene3D" id="3.40.50.720">
    <property type="entry name" value="NAD(P)-binding Rossmann-like Domain"/>
    <property type="match status" value="1"/>
</dbReference>
<dbReference type="Proteomes" id="UP000267145">
    <property type="component" value="Unassembled WGS sequence"/>
</dbReference>
<gene>
    <name evidence="5" type="ORF">D7B24_004937</name>
</gene>
<dbReference type="InterPro" id="IPR000683">
    <property type="entry name" value="Gfo/Idh/MocA-like_OxRdtase_N"/>
</dbReference>
<evidence type="ECO:0000259" key="4">
    <source>
        <dbReference type="Pfam" id="PF22725"/>
    </source>
</evidence>
<evidence type="ECO:0000313" key="5">
    <source>
        <dbReference type="EMBL" id="RNJ58297.1"/>
    </source>
</evidence>
<comment type="similarity">
    <text evidence="1">Belongs to the Gfo/Idh/MocA family.</text>
</comment>
<evidence type="ECO:0000259" key="3">
    <source>
        <dbReference type="Pfam" id="PF01408"/>
    </source>
</evidence>
<dbReference type="Gene3D" id="3.30.360.10">
    <property type="entry name" value="Dihydrodipicolinate Reductase, domain 2"/>
    <property type="match status" value="1"/>
</dbReference>
<evidence type="ECO:0000256" key="1">
    <source>
        <dbReference type="ARBA" id="ARBA00010928"/>
    </source>
</evidence>
<evidence type="ECO:0000256" key="2">
    <source>
        <dbReference type="ARBA" id="ARBA00023002"/>
    </source>
</evidence>
<dbReference type="RefSeq" id="XP_028496455.1">
    <property type="nucleotide sequence ID" value="XM_028639101.1"/>
</dbReference>
<dbReference type="InterPro" id="IPR051317">
    <property type="entry name" value="Gfo/Idh/MocA_oxidoreduct"/>
</dbReference>
<dbReference type="Pfam" id="PF01408">
    <property type="entry name" value="GFO_IDH_MocA"/>
    <property type="match status" value="1"/>
</dbReference>
<dbReference type="STRING" id="1051616.A0A3M9YCN7"/>
<sequence>MAAEKKFNVAIIGYGLSAKVFHIPFINLVPTLNLHTIIQRNPTAESSAPADYPSLTHHTSLAPALADPAVDVVGILTPPDTHFDLASQALRAGKHVLVEKPFVPTAAEADALIALAREHNRLICVYQNRRWDSDFLTLRRLLRDGTLGRALELDTHFDRYRPDKPTTWKGSLSMDRGGGVLFDLGSHLVDQAYALFGTPAAVYGRLLDQRAGRLDAEDPDSLHAVLSYASGLVVTVRAGVLSVEEAQPRFWLRGSKGSYRKPGLDVQEPQLKDGAKPTDPGFGVEPEAAAGRLVVVREDGSVEGRTLLTDKPETYVRLFEGFATALASGREEDVPVPATQARDVLRILEAIRESARTGREVRFD</sequence>
<proteinExistence type="inferred from homology"/>
<feature type="domain" description="GFO/IDH/MocA-like oxidoreductase" evidence="4">
    <location>
        <begin position="135"/>
        <end position="260"/>
    </location>
</feature>
<evidence type="ECO:0000313" key="6">
    <source>
        <dbReference type="Proteomes" id="UP000267145"/>
    </source>
</evidence>